<comment type="caution">
    <text evidence="2">The sequence shown here is derived from an EMBL/GenBank/DDBJ whole genome shotgun (WGS) entry which is preliminary data.</text>
</comment>
<keyword evidence="1" id="KW-0732">Signal</keyword>
<dbReference type="PIRSF" id="PIRSF006470">
    <property type="entry name" value="DctB"/>
    <property type="match status" value="1"/>
</dbReference>
<proteinExistence type="predicted"/>
<sequence>MIAGRKICSWLLKGKHVIGALLCCVFLFNSCVIDSDKKILFFAHSLPTTHPVHKGIVAMKESVEKKSNGNLEVKIFPDGQLGTEREVLELLQIGSIAMTKVSAASMSNFAPAYQVTSIPYLFRDREHLFKVLEGEVGKELLESSSAYLLRGLCFYDAGARSFYAKKKPVKTPQDLDGMKIRTMNDEMSVNMVNTLGGSATPMAYGELYTALQQNVVDGAENNIPSFVTSNHYEVCKYYTFDEHTMVPDVVVIGTKFWNTLSSEEQQWLQDAANESVIKQKQYWQETVAENMEVLKKANVEFLYPDKTKFSAKASGVMEKMMQDKKMKTVIEKILAQ</sequence>
<protein>
    <submittedName>
        <fullName evidence="2">TRAP transporter substrate-binding protein</fullName>
    </submittedName>
</protein>
<evidence type="ECO:0000313" key="2">
    <source>
        <dbReference type="EMBL" id="MDO1513863.1"/>
    </source>
</evidence>
<accession>A0ABT8RSK4</accession>
<dbReference type="PANTHER" id="PTHR33376:SF2">
    <property type="entry name" value="DICARBOXYLATE-BINDING PERIPLASMIC PROTEIN"/>
    <property type="match status" value="1"/>
</dbReference>
<reference evidence="2" key="1">
    <citation type="journal article" date="2014" name="Int. J. Syst. Evol. Microbiol.">
        <title>Complete genome of a new Firmicutes species belonging to the dominant human colonic microbiota ('Ruminococcus bicirculans') reveals two chromosomes and a selective capacity to utilize plant glucans.</title>
        <authorList>
            <consortium name="NISC Comparative Sequencing Program"/>
            <person name="Wegmann U."/>
            <person name="Louis P."/>
            <person name="Goesmann A."/>
            <person name="Henrissat B."/>
            <person name="Duncan S.H."/>
            <person name="Flint H.J."/>
        </authorList>
    </citation>
    <scope>NUCLEOTIDE SEQUENCE</scope>
    <source>
        <strain evidence="2">CECT 8869</strain>
    </source>
</reference>
<dbReference type="PANTHER" id="PTHR33376">
    <property type="match status" value="1"/>
</dbReference>
<evidence type="ECO:0000256" key="1">
    <source>
        <dbReference type="ARBA" id="ARBA00022729"/>
    </source>
</evidence>
<name>A0ABT8RSK4_9FLAO</name>
<dbReference type="InterPro" id="IPR018389">
    <property type="entry name" value="DctP_fam"/>
</dbReference>
<dbReference type="Gene3D" id="3.40.190.170">
    <property type="entry name" value="Bacterial extracellular solute-binding protein, family 7"/>
    <property type="match status" value="1"/>
</dbReference>
<dbReference type="NCBIfam" id="NF037995">
    <property type="entry name" value="TRAP_S1"/>
    <property type="match status" value="1"/>
</dbReference>
<dbReference type="EMBL" id="JAUKUC010000001">
    <property type="protein sequence ID" value="MDO1513863.1"/>
    <property type="molecule type" value="Genomic_DNA"/>
</dbReference>
<organism evidence="2 3">
    <name type="scientific">Maribacter confluentis</name>
    <dbReference type="NCBI Taxonomy" id="1656093"/>
    <lineage>
        <taxon>Bacteria</taxon>
        <taxon>Pseudomonadati</taxon>
        <taxon>Bacteroidota</taxon>
        <taxon>Flavobacteriia</taxon>
        <taxon>Flavobacteriales</taxon>
        <taxon>Flavobacteriaceae</taxon>
        <taxon>Maribacter</taxon>
    </lineage>
</organism>
<keyword evidence="3" id="KW-1185">Reference proteome</keyword>
<gene>
    <name evidence="2" type="ORF">Q2T41_14475</name>
</gene>
<dbReference type="InterPro" id="IPR004682">
    <property type="entry name" value="TRAP_DctP"/>
</dbReference>
<reference evidence="2" key="2">
    <citation type="submission" date="2023-06" db="EMBL/GenBank/DDBJ databases">
        <authorList>
            <person name="Lucena T."/>
            <person name="Sun Q."/>
        </authorList>
    </citation>
    <scope>NUCLEOTIDE SEQUENCE</scope>
    <source>
        <strain evidence="2">CECT 8869</strain>
    </source>
</reference>
<dbReference type="InterPro" id="IPR038404">
    <property type="entry name" value="TRAP_DctP_sf"/>
</dbReference>
<dbReference type="NCBIfam" id="TIGR00787">
    <property type="entry name" value="dctP"/>
    <property type="match status" value="1"/>
</dbReference>
<dbReference type="Proteomes" id="UP001168579">
    <property type="component" value="Unassembled WGS sequence"/>
</dbReference>
<dbReference type="RefSeq" id="WP_304436643.1">
    <property type="nucleotide sequence ID" value="NZ_JAUKUC010000001.1"/>
</dbReference>
<evidence type="ECO:0000313" key="3">
    <source>
        <dbReference type="Proteomes" id="UP001168579"/>
    </source>
</evidence>
<dbReference type="Pfam" id="PF03480">
    <property type="entry name" value="DctP"/>
    <property type="match status" value="1"/>
</dbReference>
<dbReference type="CDD" id="cd13671">
    <property type="entry name" value="PBP2_TRAP_SBP_like_3"/>
    <property type="match status" value="1"/>
</dbReference>